<evidence type="ECO:0000313" key="1">
    <source>
        <dbReference type="EMBL" id="KAK4422830.1"/>
    </source>
</evidence>
<protein>
    <submittedName>
        <fullName evidence="1">Uncharacterized protein</fullName>
    </submittedName>
</protein>
<evidence type="ECO:0000313" key="2">
    <source>
        <dbReference type="Proteomes" id="UP001293254"/>
    </source>
</evidence>
<gene>
    <name evidence="1" type="ORF">Salat_1865500</name>
</gene>
<dbReference type="Proteomes" id="UP001293254">
    <property type="component" value="Unassembled WGS sequence"/>
</dbReference>
<comment type="caution">
    <text evidence="1">The sequence shown here is derived from an EMBL/GenBank/DDBJ whole genome shotgun (WGS) entry which is preliminary data.</text>
</comment>
<sequence>MDDGEKSGDSQHSQSLMENFRSGLLRHSLGDVGYLGYLFIWCNHHKSPHVVHERLDRTCPSYNVDPRNYLDSKLVGRECLNVSRVVGVSIAMENRHIKRALRWFRGELTKT</sequence>
<dbReference type="EMBL" id="JACGWO010000007">
    <property type="protein sequence ID" value="KAK4422830.1"/>
    <property type="molecule type" value="Genomic_DNA"/>
</dbReference>
<organism evidence="1 2">
    <name type="scientific">Sesamum alatum</name>
    <dbReference type="NCBI Taxonomy" id="300844"/>
    <lineage>
        <taxon>Eukaryota</taxon>
        <taxon>Viridiplantae</taxon>
        <taxon>Streptophyta</taxon>
        <taxon>Embryophyta</taxon>
        <taxon>Tracheophyta</taxon>
        <taxon>Spermatophyta</taxon>
        <taxon>Magnoliopsida</taxon>
        <taxon>eudicotyledons</taxon>
        <taxon>Gunneridae</taxon>
        <taxon>Pentapetalae</taxon>
        <taxon>asterids</taxon>
        <taxon>lamiids</taxon>
        <taxon>Lamiales</taxon>
        <taxon>Pedaliaceae</taxon>
        <taxon>Sesamum</taxon>
    </lineage>
</organism>
<reference evidence="1" key="1">
    <citation type="submission" date="2020-06" db="EMBL/GenBank/DDBJ databases">
        <authorList>
            <person name="Li T."/>
            <person name="Hu X."/>
            <person name="Zhang T."/>
            <person name="Song X."/>
            <person name="Zhang H."/>
            <person name="Dai N."/>
            <person name="Sheng W."/>
            <person name="Hou X."/>
            <person name="Wei L."/>
        </authorList>
    </citation>
    <scope>NUCLEOTIDE SEQUENCE</scope>
    <source>
        <strain evidence="1">3651</strain>
        <tissue evidence="1">Leaf</tissue>
    </source>
</reference>
<name>A0AAE1Y348_9LAMI</name>
<reference evidence="1" key="2">
    <citation type="journal article" date="2024" name="Plant">
        <title>Genomic evolution and insights into agronomic trait innovations of Sesamum species.</title>
        <authorList>
            <person name="Miao H."/>
            <person name="Wang L."/>
            <person name="Qu L."/>
            <person name="Liu H."/>
            <person name="Sun Y."/>
            <person name="Le M."/>
            <person name="Wang Q."/>
            <person name="Wei S."/>
            <person name="Zheng Y."/>
            <person name="Lin W."/>
            <person name="Duan Y."/>
            <person name="Cao H."/>
            <person name="Xiong S."/>
            <person name="Wang X."/>
            <person name="Wei L."/>
            <person name="Li C."/>
            <person name="Ma Q."/>
            <person name="Ju M."/>
            <person name="Zhao R."/>
            <person name="Li G."/>
            <person name="Mu C."/>
            <person name="Tian Q."/>
            <person name="Mei H."/>
            <person name="Zhang T."/>
            <person name="Gao T."/>
            <person name="Zhang H."/>
        </authorList>
    </citation>
    <scope>NUCLEOTIDE SEQUENCE</scope>
    <source>
        <strain evidence="1">3651</strain>
    </source>
</reference>
<accession>A0AAE1Y348</accession>
<dbReference type="AlphaFoldDB" id="A0AAE1Y348"/>
<keyword evidence="2" id="KW-1185">Reference proteome</keyword>
<proteinExistence type="predicted"/>